<evidence type="ECO:0000256" key="3">
    <source>
        <dbReference type="ARBA" id="ARBA00010207"/>
    </source>
</evidence>
<dbReference type="GO" id="GO:0000049">
    <property type="term" value="F:tRNA binding"/>
    <property type="evidence" value="ECO:0007669"/>
    <property type="project" value="InterPro"/>
</dbReference>
<evidence type="ECO:0000313" key="18">
    <source>
        <dbReference type="EMBL" id="PLK58722.1"/>
    </source>
</evidence>
<gene>
    <name evidence="18" type="ORF">CEX73_01735</name>
</gene>
<keyword evidence="8 18" id="KW-0436">Ligase</keyword>
<dbReference type="EC" id="6.1.1.20" evidence="5"/>
<dbReference type="GO" id="GO:0046872">
    <property type="term" value="F:metal ion binding"/>
    <property type="evidence" value="ECO:0007669"/>
    <property type="project" value="UniProtKB-KW"/>
</dbReference>
<evidence type="ECO:0000259" key="17">
    <source>
        <dbReference type="PROSITE" id="PS50862"/>
    </source>
</evidence>
<proteinExistence type="inferred from homology"/>
<dbReference type="AlphaFoldDB" id="A0A2N4XWX8"/>
<dbReference type="PANTHER" id="PTHR11538:SF41">
    <property type="entry name" value="PHENYLALANINE--TRNA LIGASE, MITOCHONDRIAL"/>
    <property type="match status" value="1"/>
</dbReference>
<name>A0A2N4XWX8_9GAMM</name>
<comment type="subcellular location">
    <subcellularLocation>
        <location evidence="2">Cytoplasm</location>
    </subcellularLocation>
</comment>
<evidence type="ECO:0000256" key="12">
    <source>
        <dbReference type="ARBA" id="ARBA00022842"/>
    </source>
</evidence>
<dbReference type="Pfam" id="PF01409">
    <property type="entry name" value="tRNA-synt_2d"/>
    <property type="match status" value="1"/>
</dbReference>
<dbReference type="PANTHER" id="PTHR11538">
    <property type="entry name" value="PHENYLALANYL-TRNA SYNTHETASE"/>
    <property type="match status" value="1"/>
</dbReference>
<evidence type="ECO:0000256" key="5">
    <source>
        <dbReference type="ARBA" id="ARBA00012814"/>
    </source>
</evidence>
<dbReference type="InterPro" id="IPR002319">
    <property type="entry name" value="Phenylalanyl-tRNA_Synthase"/>
</dbReference>
<accession>A0A2N4XWX8</accession>
<dbReference type="GO" id="GO:0005524">
    <property type="term" value="F:ATP binding"/>
    <property type="evidence" value="ECO:0007669"/>
    <property type="project" value="UniProtKB-KW"/>
</dbReference>
<evidence type="ECO:0000256" key="16">
    <source>
        <dbReference type="ARBA" id="ARBA00049255"/>
    </source>
</evidence>
<dbReference type="InterPro" id="IPR006195">
    <property type="entry name" value="aa-tRNA-synth_II"/>
</dbReference>
<feature type="non-terminal residue" evidence="18">
    <location>
        <position position="1"/>
    </location>
</feature>
<dbReference type="InterPro" id="IPR004529">
    <property type="entry name" value="Phe-tRNA-synth_IIc_asu"/>
</dbReference>
<reference evidence="18 19" key="1">
    <citation type="submission" date="2017-06" db="EMBL/GenBank/DDBJ databases">
        <title>Metabolic interaction between xylem feeders and their symbionts.</title>
        <authorList>
            <person name="Chouaia B."/>
        </authorList>
    </citation>
    <scope>NUCLEOTIDE SEQUENCE [LARGE SCALE GENOMIC DNA]</scope>
    <source>
        <strain evidence="18 19">Gra</strain>
    </source>
</reference>
<evidence type="ECO:0000256" key="4">
    <source>
        <dbReference type="ARBA" id="ARBA00011209"/>
    </source>
</evidence>
<dbReference type="OrthoDB" id="9800719at2"/>
<evidence type="ECO:0000256" key="7">
    <source>
        <dbReference type="ARBA" id="ARBA00022490"/>
    </source>
</evidence>
<dbReference type="GO" id="GO:0005737">
    <property type="term" value="C:cytoplasm"/>
    <property type="evidence" value="ECO:0007669"/>
    <property type="project" value="UniProtKB-SubCell"/>
</dbReference>
<evidence type="ECO:0000256" key="2">
    <source>
        <dbReference type="ARBA" id="ARBA00004496"/>
    </source>
</evidence>
<protein>
    <recommendedName>
        <fullName evidence="6">Phenylalanine--tRNA ligase alpha subunit</fullName>
        <ecNumber evidence="5">6.1.1.20</ecNumber>
    </recommendedName>
    <alternativeName>
        <fullName evidence="15">Phenylalanyl-tRNA synthetase alpha subunit</fullName>
    </alternativeName>
</protein>
<evidence type="ECO:0000256" key="14">
    <source>
        <dbReference type="ARBA" id="ARBA00023146"/>
    </source>
</evidence>
<keyword evidence="14" id="KW-0030">Aminoacyl-tRNA synthetase</keyword>
<keyword evidence="11" id="KW-0067">ATP-binding</keyword>
<dbReference type="CDD" id="cd00496">
    <property type="entry name" value="PheRS_alpha_core"/>
    <property type="match status" value="1"/>
</dbReference>
<dbReference type="InterPro" id="IPR045864">
    <property type="entry name" value="aa-tRNA-synth_II/BPL/LPL"/>
</dbReference>
<dbReference type="GO" id="GO:0004826">
    <property type="term" value="F:phenylalanine-tRNA ligase activity"/>
    <property type="evidence" value="ECO:0007669"/>
    <property type="project" value="UniProtKB-EC"/>
</dbReference>
<dbReference type="InterPro" id="IPR022911">
    <property type="entry name" value="Phe_tRNA_ligase_alpha1_bac"/>
</dbReference>
<comment type="caution">
    <text evidence="18">The sequence shown here is derived from an EMBL/GenBank/DDBJ whole genome shotgun (WGS) entry which is preliminary data.</text>
</comment>
<dbReference type="Proteomes" id="UP000234253">
    <property type="component" value="Unassembled WGS sequence"/>
</dbReference>
<comment type="cofactor">
    <cofactor evidence="1">
        <name>Mg(2+)</name>
        <dbReference type="ChEBI" id="CHEBI:18420"/>
    </cofactor>
</comment>
<dbReference type="PROSITE" id="PS50862">
    <property type="entry name" value="AA_TRNA_LIGASE_II"/>
    <property type="match status" value="1"/>
</dbReference>
<keyword evidence="9" id="KW-0479">Metal-binding</keyword>
<dbReference type="EMBL" id="NJPO01000084">
    <property type="protein sequence ID" value="PLK58722.1"/>
    <property type="molecule type" value="Genomic_DNA"/>
</dbReference>
<evidence type="ECO:0000256" key="9">
    <source>
        <dbReference type="ARBA" id="ARBA00022723"/>
    </source>
</evidence>
<keyword evidence="10" id="KW-0547">Nucleotide-binding</keyword>
<dbReference type="SUPFAM" id="SSF55681">
    <property type="entry name" value="Class II aaRS and biotin synthetases"/>
    <property type="match status" value="1"/>
</dbReference>
<evidence type="ECO:0000256" key="11">
    <source>
        <dbReference type="ARBA" id="ARBA00022840"/>
    </source>
</evidence>
<dbReference type="Gene3D" id="3.30.930.10">
    <property type="entry name" value="Bira Bifunctional Protein, Domain 2"/>
    <property type="match status" value="1"/>
</dbReference>
<comment type="similarity">
    <text evidence="3">Belongs to the class-II aminoacyl-tRNA synthetase family. Phe-tRNA synthetase alpha subunit type 1 subfamily.</text>
</comment>
<evidence type="ECO:0000256" key="10">
    <source>
        <dbReference type="ARBA" id="ARBA00022741"/>
    </source>
</evidence>
<dbReference type="GO" id="GO:0006432">
    <property type="term" value="P:phenylalanyl-tRNA aminoacylation"/>
    <property type="evidence" value="ECO:0007669"/>
    <property type="project" value="InterPro"/>
</dbReference>
<comment type="catalytic activity">
    <reaction evidence="16">
        <text>tRNA(Phe) + L-phenylalanine + ATP = L-phenylalanyl-tRNA(Phe) + AMP + diphosphate + H(+)</text>
        <dbReference type="Rhea" id="RHEA:19413"/>
        <dbReference type="Rhea" id="RHEA-COMP:9668"/>
        <dbReference type="Rhea" id="RHEA-COMP:9699"/>
        <dbReference type="ChEBI" id="CHEBI:15378"/>
        <dbReference type="ChEBI" id="CHEBI:30616"/>
        <dbReference type="ChEBI" id="CHEBI:33019"/>
        <dbReference type="ChEBI" id="CHEBI:58095"/>
        <dbReference type="ChEBI" id="CHEBI:78442"/>
        <dbReference type="ChEBI" id="CHEBI:78531"/>
        <dbReference type="ChEBI" id="CHEBI:456215"/>
        <dbReference type="EC" id="6.1.1.20"/>
    </reaction>
</comment>
<evidence type="ECO:0000256" key="8">
    <source>
        <dbReference type="ARBA" id="ARBA00022598"/>
    </source>
</evidence>
<feature type="domain" description="Aminoacyl-transfer RNA synthetases class-II family profile" evidence="17">
    <location>
        <begin position="61"/>
        <end position="262"/>
    </location>
</feature>
<dbReference type="NCBIfam" id="TIGR00468">
    <property type="entry name" value="pheS"/>
    <property type="match status" value="1"/>
</dbReference>
<evidence type="ECO:0000256" key="6">
    <source>
        <dbReference type="ARBA" id="ARBA00015409"/>
    </source>
</evidence>
<evidence type="ECO:0000256" key="13">
    <source>
        <dbReference type="ARBA" id="ARBA00022917"/>
    </source>
</evidence>
<keyword evidence="12" id="KW-0460">Magnesium</keyword>
<keyword evidence="7" id="KW-0963">Cytoplasm</keyword>
<evidence type="ECO:0000256" key="15">
    <source>
        <dbReference type="ARBA" id="ARBA00030612"/>
    </source>
</evidence>
<comment type="subunit">
    <text evidence="4">Tetramer of two alpha and two beta subunits.</text>
</comment>
<evidence type="ECO:0000313" key="19">
    <source>
        <dbReference type="Proteomes" id="UP000234253"/>
    </source>
</evidence>
<evidence type="ECO:0000256" key="1">
    <source>
        <dbReference type="ARBA" id="ARBA00001946"/>
    </source>
</evidence>
<keyword evidence="13" id="KW-0648">Protein biosynthesis</keyword>
<dbReference type="HAMAP" id="MF_00281">
    <property type="entry name" value="Phe_tRNA_synth_alpha1"/>
    <property type="match status" value="1"/>
</dbReference>
<organism evidence="18 19">
    <name type="scientific">Candidatus Palibaumannia cicadellinicola</name>
    <dbReference type="NCBI Taxonomy" id="186490"/>
    <lineage>
        <taxon>Bacteria</taxon>
        <taxon>Pseudomonadati</taxon>
        <taxon>Pseudomonadota</taxon>
        <taxon>Gammaproteobacteria</taxon>
        <taxon>Candidatus Palibaumannia</taxon>
    </lineage>
</organism>
<dbReference type="InterPro" id="IPR010978">
    <property type="entry name" value="tRNA-bd_arm"/>
</dbReference>
<dbReference type="RefSeq" id="WP_101626877.1">
    <property type="nucleotide sequence ID" value="NZ_NJPO01000084.1"/>
</dbReference>
<sequence length="272" mass="31524">VGAMINQAKKEIEQALAERKNTLKLVAIQVQLTTETIDVSLPGRRINNGGLHPISHTIFRIESFFKQLGFSVESGPEIEDSYYNFDALNIPINHPSRSDHDTFWINSTYLLRTQTSSIQIRAMQAYEPPIRLIASGRVYRNDYDQTHTPMFHQMEGLIIDKDINFSHLKSTIHQFLQHFFDEDVKVRFRPSYFPFTEPAAEVDIMDNNDNWLEVLGCGIVHPKILHNVGINSDYYSGFAFGIGIERMAMLRYSITDLRLFFENDLRFLKQFK</sequence>
<dbReference type="SUPFAM" id="SSF46589">
    <property type="entry name" value="tRNA-binding arm"/>
    <property type="match status" value="1"/>
</dbReference>